<sequence>MTDLGTRKTELDEAKRLADLQTINRIADEEYLKLCGRDAARKRFNAEQMGAAAAQRKLRLLDGWAFMEEDEGDDTPVWGTADTPLWAVGEPLMIFGPNGVGKSTLSHQLVFARIGLADQVMDLPVLASPGKVFYVAADRPKQIKRAMRRLRKPEQREVLKERLIVHKGPLPFDVTVDKDALADLAQSHGATTIIIDSLKDVCPKPSNEEAANGYNSARQEAIARGIEWVEDHHNRKASDDNKTPNTIEDVYGSRWLTAGAGSVLCLWGEAGSTQVRLTQLKSPGGFIQPQDLTINHATGEIGARVVLGITDLLRNSGREGITVADAARFWSGTDKPVKRDMENARNKLKRLVEQGTAMTHKDKVDKLDRFTLSPVAAPQMKVSTGYQQDGLGFGWSP</sequence>
<comment type="caution">
    <text evidence="1">The sequence shown here is derived from an EMBL/GenBank/DDBJ whole genome shotgun (WGS) entry which is preliminary data.</text>
</comment>
<dbReference type="Gene3D" id="3.40.50.300">
    <property type="entry name" value="P-loop containing nucleotide triphosphate hydrolases"/>
    <property type="match status" value="1"/>
</dbReference>
<gene>
    <name evidence="1" type="ORF">DLJ59_01205</name>
</gene>
<accession>A0A3N9X7L5</accession>
<dbReference type="SUPFAM" id="SSF52540">
    <property type="entry name" value="P-loop containing nucleoside triphosphate hydrolases"/>
    <property type="match status" value="1"/>
</dbReference>
<dbReference type="AlphaFoldDB" id="A0A3N9X7L5"/>
<organism evidence="1 2">
    <name type="scientific">Micromonospora inaquosa</name>
    <dbReference type="NCBI Taxonomy" id="2203716"/>
    <lineage>
        <taxon>Bacteria</taxon>
        <taxon>Bacillati</taxon>
        <taxon>Actinomycetota</taxon>
        <taxon>Actinomycetes</taxon>
        <taxon>Micromonosporales</taxon>
        <taxon>Micromonosporaceae</taxon>
        <taxon>Micromonospora</taxon>
    </lineage>
</organism>
<keyword evidence="2" id="KW-1185">Reference proteome</keyword>
<name>A0A3N9X7L5_9ACTN</name>
<protein>
    <submittedName>
        <fullName evidence="1">Uncharacterized protein</fullName>
    </submittedName>
</protein>
<dbReference type="InterPro" id="IPR027417">
    <property type="entry name" value="P-loop_NTPase"/>
</dbReference>
<dbReference type="Pfam" id="PF13481">
    <property type="entry name" value="AAA_25"/>
    <property type="match status" value="1"/>
</dbReference>
<proteinExistence type="predicted"/>
<dbReference type="RefSeq" id="WP_124770671.1">
    <property type="nucleotide sequence ID" value="NZ_QGSZ01000074.1"/>
</dbReference>
<dbReference type="EMBL" id="QGSZ01000074">
    <property type="protein sequence ID" value="RQX09075.1"/>
    <property type="molecule type" value="Genomic_DNA"/>
</dbReference>
<evidence type="ECO:0000313" key="1">
    <source>
        <dbReference type="EMBL" id="RQX09075.1"/>
    </source>
</evidence>
<dbReference type="Proteomes" id="UP000282312">
    <property type="component" value="Unassembled WGS sequence"/>
</dbReference>
<evidence type="ECO:0000313" key="2">
    <source>
        <dbReference type="Proteomes" id="UP000282312"/>
    </source>
</evidence>
<reference evidence="1 2" key="1">
    <citation type="submission" date="2018-05" db="EMBL/GenBank/DDBJ databases">
        <title>Micromonospora from Atacama Desert.</title>
        <authorList>
            <person name="Carro L."/>
            <person name="Goodfellow M."/>
            <person name="Klenk H.-P."/>
        </authorList>
    </citation>
    <scope>NUCLEOTIDE SEQUENCE [LARGE SCALE GENOMIC DNA]</scope>
    <source>
        <strain evidence="1 2">LB39</strain>
    </source>
</reference>
<dbReference type="OrthoDB" id="9773982at2"/>